<evidence type="ECO:0000313" key="3">
    <source>
        <dbReference type="EMBL" id="CUS15280.1"/>
    </source>
</evidence>
<feature type="compositionally biased region" description="Basic and acidic residues" evidence="1">
    <location>
        <begin position="148"/>
        <end position="161"/>
    </location>
</feature>
<feature type="compositionally biased region" description="Polar residues" evidence="1">
    <location>
        <begin position="24"/>
        <end position="33"/>
    </location>
</feature>
<feature type="compositionally biased region" description="Gly residues" evidence="1">
    <location>
        <begin position="123"/>
        <end position="132"/>
    </location>
</feature>
<feature type="compositionally biased region" description="Basic and acidic residues" evidence="1">
    <location>
        <begin position="523"/>
        <end position="534"/>
    </location>
</feature>
<feature type="domain" description="Peroxin/Ferlin" evidence="2">
    <location>
        <begin position="242"/>
        <end position="278"/>
    </location>
</feature>
<sequence>MASLSSFRASRSFNSTSGELNLRINLQDNTVSRPPTAPVSEAGDASAQPSIVSAASSAAPGRRETLRKAIAQRKYRGWTIDPATSSTDDDVGLVDGDGVPDPRAEGVVESTEEEDIEVVVPSGSGGEGGSLQGRGRDRSNTGGNARRGSAEHVLERRGSRRQKEKEIAEMDILYENQRGVFICGIPLFSSRGLLNLDPAPWQNGLFRDSAVSIVNAQLPDPSWAWAWKTWYVDMTQDVDEEGWTYSFSFNPAFSWHGNHVWFHSFVRRRRWLRKRIKIFYNPDFSSREGSQERPHGLNQDYFTIHSRHFSDGGSAGAGGRKKRQRRSVMEGSEWTGQSAGMDDDDEEEGFITDIPKLLRVLRIARLDREKIEVVEKFLKDGGEEVAYLPERIPHIMSLMIFQASRRQLLKLLITAADELIPSQPSSTVSTPHAERSDILPADGPPTPQTGPVLGPQPGTQEAGRGAARQRKHEGLKKAIEAAEQEVRRLEYWSDIKEAAAETEGSVKAAEERTGGLPLGMDDSELKWKGKEVEK</sequence>
<dbReference type="PANTHER" id="PTHR23250">
    <property type="entry name" value="DYSFERLIN-RELATED"/>
    <property type="match status" value="1"/>
</dbReference>
<organism evidence="3 4">
    <name type="scientific">Tuber aestivum</name>
    <name type="common">summer truffle</name>
    <dbReference type="NCBI Taxonomy" id="59557"/>
    <lineage>
        <taxon>Eukaryota</taxon>
        <taxon>Fungi</taxon>
        <taxon>Dikarya</taxon>
        <taxon>Ascomycota</taxon>
        <taxon>Pezizomycotina</taxon>
        <taxon>Pezizomycetes</taxon>
        <taxon>Pezizales</taxon>
        <taxon>Tuberaceae</taxon>
        <taxon>Tuber</taxon>
    </lineage>
</organism>
<gene>
    <name evidence="3" type="ORF">GSTUAT00000537001</name>
</gene>
<feature type="region of interest" description="Disordered" evidence="1">
    <location>
        <begin position="1"/>
        <end position="65"/>
    </location>
</feature>
<dbReference type="EMBL" id="LN890948">
    <property type="protein sequence ID" value="CUS15280.1"/>
    <property type="molecule type" value="Genomic_DNA"/>
</dbReference>
<protein>
    <recommendedName>
        <fullName evidence="2">Peroxin/Ferlin domain-containing protein</fullName>
    </recommendedName>
</protein>
<proteinExistence type="predicted"/>
<feature type="compositionally biased region" description="Low complexity" evidence="1">
    <location>
        <begin position="45"/>
        <end position="59"/>
    </location>
</feature>
<dbReference type="Proteomes" id="UP001412239">
    <property type="component" value="Unassembled WGS sequence"/>
</dbReference>
<feature type="region of interest" description="Disordered" evidence="1">
    <location>
        <begin position="422"/>
        <end position="475"/>
    </location>
</feature>
<feature type="region of interest" description="Disordered" evidence="1">
    <location>
        <begin position="309"/>
        <end position="347"/>
    </location>
</feature>
<accession>A0A292Q970</accession>
<dbReference type="InterPro" id="IPR051513">
    <property type="entry name" value="Tectonin_beta-prop"/>
</dbReference>
<dbReference type="InterPro" id="IPR006614">
    <property type="entry name" value="Peroxin/Ferlin"/>
</dbReference>
<reference evidence="3" key="1">
    <citation type="submission" date="2015-10" db="EMBL/GenBank/DDBJ databases">
        <authorList>
            <person name="Regsiter A."/>
            <person name="william w."/>
        </authorList>
    </citation>
    <scope>NUCLEOTIDE SEQUENCE</scope>
    <source>
        <strain evidence="3">Montdore</strain>
    </source>
</reference>
<dbReference type="AlphaFoldDB" id="A0A292Q970"/>
<evidence type="ECO:0000256" key="1">
    <source>
        <dbReference type="SAM" id="MobiDB-lite"/>
    </source>
</evidence>
<feature type="region of interest" description="Disordered" evidence="1">
    <location>
        <begin position="499"/>
        <end position="534"/>
    </location>
</feature>
<dbReference type="SMART" id="SM00694">
    <property type="entry name" value="DysFC"/>
    <property type="match status" value="1"/>
</dbReference>
<evidence type="ECO:0000259" key="2">
    <source>
        <dbReference type="SMART" id="SM00694"/>
    </source>
</evidence>
<feature type="compositionally biased region" description="Low complexity" evidence="1">
    <location>
        <begin position="1"/>
        <end position="17"/>
    </location>
</feature>
<keyword evidence="4" id="KW-1185">Reference proteome</keyword>
<feature type="region of interest" description="Disordered" evidence="1">
    <location>
        <begin position="80"/>
        <end position="161"/>
    </location>
</feature>
<name>A0A292Q970_9PEZI</name>
<evidence type="ECO:0000313" key="4">
    <source>
        <dbReference type="Proteomes" id="UP001412239"/>
    </source>
</evidence>
<dbReference type="GO" id="GO:0016020">
    <property type="term" value="C:membrane"/>
    <property type="evidence" value="ECO:0007669"/>
    <property type="project" value="InterPro"/>
</dbReference>
<dbReference type="PANTHER" id="PTHR23250:SF1">
    <property type="entry name" value="TECTONIN BETA-PROPELLER REPEAT-CONTAINING PROTEIN 1"/>
    <property type="match status" value="1"/>
</dbReference>